<dbReference type="AlphaFoldDB" id="A0AAE2SBZ9"/>
<sequence length="230" mass="26596">MKMSLKKSTVQEHLLKTLQPHLHPQWRGQLQQQSPWQIYEKRAAKHEFLRCMFPMDALIWLGRVHQSGQQKYSKQFRRVYDWLQRPLLPARCAAGIFLPGGYARSIANIKSAPFIVVESDDLLGRSPLTSSEREANKAWSYALIQYLVEAWGLSLRAVIDTGNKSLHAWFDRPNQHTLNCIIHLAESHHIDKQILLYGHAAPLRMPGCIHEKTKQPAELLYLKSYSQITH</sequence>
<organism evidence="1 2">
    <name type="scientific">Oceaniferula flava</name>
    <dbReference type="NCBI Taxonomy" id="2800421"/>
    <lineage>
        <taxon>Bacteria</taxon>
        <taxon>Pseudomonadati</taxon>
        <taxon>Verrucomicrobiota</taxon>
        <taxon>Verrucomicrobiia</taxon>
        <taxon>Verrucomicrobiales</taxon>
        <taxon>Verrucomicrobiaceae</taxon>
        <taxon>Oceaniferula</taxon>
    </lineage>
</organism>
<comment type="caution">
    <text evidence="1">The sequence shown here is derived from an EMBL/GenBank/DDBJ whole genome shotgun (WGS) entry which is preliminary data.</text>
</comment>
<dbReference type="Proteomes" id="UP000634206">
    <property type="component" value="Unassembled WGS sequence"/>
</dbReference>
<dbReference type="EMBL" id="JAENIG010000004">
    <property type="protein sequence ID" value="MBK1854989.1"/>
    <property type="molecule type" value="Genomic_DNA"/>
</dbReference>
<name>A0AAE2SBZ9_9BACT</name>
<evidence type="ECO:0000313" key="1">
    <source>
        <dbReference type="EMBL" id="MBK1854989.1"/>
    </source>
</evidence>
<evidence type="ECO:0000313" key="2">
    <source>
        <dbReference type="Proteomes" id="UP000634206"/>
    </source>
</evidence>
<keyword evidence="2" id="KW-1185">Reference proteome</keyword>
<protein>
    <submittedName>
        <fullName evidence="1">Uncharacterized protein</fullName>
    </submittedName>
</protein>
<proteinExistence type="predicted"/>
<accession>A0AAE2SBZ9</accession>
<dbReference type="RefSeq" id="WP_309489600.1">
    <property type="nucleotide sequence ID" value="NZ_JAENIG010000004.1"/>
</dbReference>
<reference evidence="1" key="1">
    <citation type="submission" date="2021-01" db="EMBL/GenBank/DDBJ databases">
        <title>Modified the classification status of verrucomicrobia.</title>
        <authorList>
            <person name="Feng X."/>
        </authorList>
    </citation>
    <scope>NUCLEOTIDE SEQUENCE</scope>
    <source>
        <strain evidence="1">5K15</strain>
    </source>
</reference>
<gene>
    <name evidence="1" type="ORF">JIN83_08455</name>
</gene>